<dbReference type="KEGG" id="omr:OXIME_001292"/>
<evidence type="ECO:0000259" key="2">
    <source>
        <dbReference type="SMART" id="SM00893"/>
    </source>
</evidence>
<keyword evidence="4" id="KW-1185">Reference proteome</keyword>
<feature type="domain" description="Electron transfer flavoprotein alpha/beta-subunit N-terminal" evidence="2">
    <location>
        <begin position="24"/>
        <end position="214"/>
    </location>
</feature>
<dbReference type="SUPFAM" id="SSF52402">
    <property type="entry name" value="Adenine nucleotide alpha hydrolases-like"/>
    <property type="match status" value="1"/>
</dbReference>
<dbReference type="GeneID" id="95968029"/>
<dbReference type="CDD" id="cd01714">
    <property type="entry name" value="ETF_beta"/>
    <property type="match status" value="1"/>
</dbReference>
<name>A0AAX4NI08_9ARCH</name>
<dbReference type="Proteomes" id="UP001451606">
    <property type="component" value="Chromosome"/>
</dbReference>
<evidence type="ECO:0000313" key="3">
    <source>
        <dbReference type="EMBL" id="WYY00709.1"/>
    </source>
</evidence>
<dbReference type="PANTHER" id="PTHR21294:SF17">
    <property type="entry name" value="PROTEIN FIXA"/>
    <property type="match status" value="1"/>
</dbReference>
<dbReference type="EMBL" id="CP133772">
    <property type="protein sequence ID" value="WYY00709.1"/>
    <property type="molecule type" value="Genomic_DNA"/>
</dbReference>
<dbReference type="GO" id="GO:0009055">
    <property type="term" value="F:electron transfer activity"/>
    <property type="evidence" value="ECO:0007669"/>
    <property type="project" value="InterPro"/>
</dbReference>
<dbReference type="Pfam" id="PF01012">
    <property type="entry name" value="ETF"/>
    <property type="match status" value="1"/>
</dbReference>
<dbReference type="PIRSF" id="PIRSF000090">
    <property type="entry name" value="Beta-ETF"/>
    <property type="match status" value="1"/>
</dbReference>
<dbReference type="InterPro" id="IPR000049">
    <property type="entry name" value="ET-Flavoprotein_bsu_CS"/>
</dbReference>
<reference evidence="3 4" key="1">
    <citation type="submission" date="2023-09" db="EMBL/GenBank/DDBJ databases">
        <authorList>
            <person name="Golyshina O.V."/>
            <person name="Lunev E.A."/>
            <person name="Bargiela R."/>
            <person name="Gaines M.C."/>
            <person name="Daum B."/>
            <person name="Bale N.J."/>
            <person name="Koenen M."/>
            <person name="Sinninghe Damst J.S."/>
            <person name="Yakimov M."/>
            <person name="Golyshin P.N."/>
        </authorList>
    </citation>
    <scope>NUCLEOTIDE SEQUENCE [LARGE SCALE GENOMIC DNA]</scope>
    <source>
        <strain evidence="3 4">M1</strain>
    </source>
</reference>
<protein>
    <submittedName>
        <fullName evidence="3">Electron transfer flavoprotein subunit beta/FixA family protein</fullName>
    </submittedName>
</protein>
<organism evidence="3 4">
    <name type="scientific">Oxyplasma meridianum</name>
    <dbReference type="NCBI Taxonomy" id="3073602"/>
    <lineage>
        <taxon>Archaea</taxon>
        <taxon>Methanobacteriati</taxon>
        <taxon>Thermoplasmatota</taxon>
        <taxon>Thermoplasmata</taxon>
        <taxon>Thermoplasmatales</taxon>
        <taxon>Thermoplasmataceae</taxon>
        <taxon>Oxyplasma</taxon>
    </lineage>
</organism>
<dbReference type="InterPro" id="IPR014729">
    <property type="entry name" value="Rossmann-like_a/b/a_fold"/>
</dbReference>
<dbReference type="PANTHER" id="PTHR21294">
    <property type="entry name" value="ELECTRON TRANSFER FLAVOPROTEIN BETA-SUBUNIT"/>
    <property type="match status" value="1"/>
</dbReference>
<dbReference type="InterPro" id="IPR014730">
    <property type="entry name" value="ETF_a/b_N"/>
</dbReference>
<evidence type="ECO:0000256" key="1">
    <source>
        <dbReference type="ARBA" id="ARBA00007557"/>
    </source>
</evidence>
<sequence length="265" mass="28476">MALKLMVLIKQVPDAEEIFIDPVKFTLNRSQARGIINPADENAIEAALKIKDEVGAEITVMTMGPPAAETALIECMGRGVDKGILITDRVFAAADTWATSLTLAAAFNILGDFDIIFAGESTSDSGTGHVGPGVAEFLGIDQVTYSVNSKVDGKNVIVERSLEDGTEVVSVPMPVLITTLIGSNIPRRSTLRMKIDALKKGITVLDHDKLKLQPEWVGIKGSPTIVGSLKIPEEKKREGKKYEVEDIPKLVDDLIEKGAIKIGEA</sequence>
<dbReference type="AlphaFoldDB" id="A0AAX4NI08"/>
<accession>A0AAX4NI08</accession>
<dbReference type="Gene3D" id="3.40.50.620">
    <property type="entry name" value="HUPs"/>
    <property type="match status" value="1"/>
</dbReference>
<proteinExistence type="inferred from homology"/>
<dbReference type="InterPro" id="IPR012255">
    <property type="entry name" value="ETF_b"/>
</dbReference>
<comment type="similarity">
    <text evidence="1">Belongs to the ETF beta-subunit/FixA family.</text>
</comment>
<gene>
    <name evidence="3" type="ORF">OXIME_001292</name>
</gene>
<dbReference type="SMART" id="SM00893">
    <property type="entry name" value="ETF"/>
    <property type="match status" value="1"/>
</dbReference>
<dbReference type="PROSITE" id="PS01065">
    <property type="entry name" value="ETF_BETA"/>
    <property type="match status" value="1"/>
</dbReference>
<dbReference type="RefSeq" id="WP_393971042.1">
    <property type="nucleotide sequence ID" value="NZ_CP133772.1"/>
</dbReference>
<evidence type="ECO:0000313" key="4">
    <source>
        <dbReference type="Proteomes" id="UP001451606"/>
    </source>
</evidence>
<dbReference type="InterPro" id="IPR033948">
    <property type="entry name" value="ETF_beta_N"/>
</dbReference>